<reference evidence="2 3" key="1">
    <citation type="submission" date="2016-02" db="EMBL/GenBank/DDBJ databases">
        <title>Draft genome sequence of Thermodesulfatator sp. S606.</title>
        <authorList>
            <person name="Lai Q."/>
            <person name="Cao J."/>
            <person name="Dupont S."/>
            <person name="Shao Z."/>
            <person name="Jebbar M."/>
            <person name="Alain K."/>
        </authorList>
    </citation>
    <scope>NUCLEOTIDE SEQUENCE [LARGE SCALE GENOMIC DNA]</scope>
    <source>
        <strain evidence="2 3">S606</strain>
    </source>
</reference>
<evidence type="ECO:0000313" key="2">
    <source>
        <dbReference type="EMBL" id="OAG27696.1"/>
    </source>
</evidence>
<dbReference type="EMBL" id="LSFI01000022">
    <property type="protein sequence ID" value="OAG27696.1"/>
    <property type="molecule type" value="Genomic_DNA"/>
</dbReference>
<dbReference type="Proteomes" id="UP000076964">
    <property type="component" value="Unassembled WGS sequence"/>
</dbReference>
<organism evidence="2 3">
    <name type="scientific">Thermodesulfatator autotrophicus</name>
    <dbReference type="NCBI Taxonomy" id="1795632"/>
    <lineage>
        <taxon>Bacteria</taxon>
        <taxon>Pseudomonadati</taxon>
        <taxon>Thermodesulfobacteriota</taxon>
        <taxon>Thermodesulfobacteria</taxon>
        <taxon>Thermodesulfobacteriales</taxon>
        <taxon>Thermodesulfatatoraceae</taxon>
        <taxon>Thermodesulfatator</taxon>
    </lineage>
</organism>
<comment type="caution">
    <text evidence="2">The sequence shown here is derived from an EMBL/GenBank/DDBJ whole genome shotgun (WGS) entry which is preliminary data.</text>
</comment>
<dbReference type="PROSITE" id="PS00409">
    <property type="entry name" value="PROKAR_NTER_METHYL"/>
    <property type="match status" value="1"/>
</dbReference>
<proteinExistence type="predicted"/>
<protein>
    <submittedName>
        <fullName evidence="2">Uncharacterized protein</fullName>
    </submittedName>
</protein>
<evidence type="ECO:0000256" key="1">
    <source>
        <dbReference type="SAM" id="Phobius"/>
    </source>
</evidence>
<feature type="transmembrane region" description="Helical" evidence="1">
    <location>
        <begin position="12"/>
        <end position="34"/>
    </location>
</feature>
<keyword evidence="1" id="KW-0812">Transmembrane</keyword>
<dbReference type="STRING" id="1795632.TH606_05735"/>
<keyword evidence="1" id="KW-0472">Membrane</keyword>
<dbReference type="Pfam" id="PF07963">
    <property type="entry name" value="N_methyl"/>
    <property type="match status" value="1"/>
</dbReference>
<accession>A0A177E7L0</accession>
<gene>
    <name evidence="2" type="ORF">TH606_05735</name>
</gene>
<dbReference type="RefSeq" id="WP_068541965.1">
    <property type="nucleotide sequence ID" value="NZ_LSFI01000022.1"/>
</dbReference>
<dbReference type="InterPro" id="IPR016419">
    <property type="entry name" value="Prepilin_Pept-dep_B_prd"/>
</dbReference>
<keyword evidence="1" id="KW-1133">Transmembrane helix</keyword>
<evidence type="ECO:0000313" key="3">
    <source>
        <dbReference type="Proteomes" id="UP000076964"/>
    </source>
</evidence>
<name>A0A177E7L0_9BACT</name>
<dbReference type="InterPro" id="IPR012902">
    <property type="entry name" value="N_methyl_site"/>
</dbReference>
<keyword evidence="3" id="KW-1185">Reference proteome</keyword>
<dbReference type="PIRSF" id="PIRSF004525">
    <property type="entry name" value="Pilin_peptidase-dep_B_prd"/>
    <property type="match status" value="1"/>
</dbReference>
<dbReference type="AlphaFoldDB" id="A0A177E7L0"/>
<dbReference type="OrthoDB" id="13713at2"/>
<sequence>MRKKTKNKGLSLVELLVATVISLLIIAAGTTFWMQQNKVTAKVIKKTYAESVIFQIAEIISSDLRKAGYGNATDPIVWDNSTKILSIKYVDYERSGCANETYGNNSCSFLIKYKQENDSLKREQNGSGFQAMNDPQVVKITKFDVDIDIINKTVEFKIEATAELGSFAITNKVKCRNWK</sequence>